<dbReference type="GeneID" id="24134605"/>
<dbReference type="EMBL" id="KK583273">
    <property type="protein sequence ID" value="KDO22165.1"/>
    <property type="molecule type" value="Genomic_DNA"/>
</dbReference>
<dbReference type="RefSeq" id="XP_012207105.1">
    <property type="nucleotide sequence ID" value="XM_012351715.1"/>
</dbReference>
<dbReference type="Pfam" id="PF00612">
    <property type="entry name" value="IQ"/>
    <property type="match status" value="1"/>
</dbReference>
<dbReference type="AlphaFoldDB" id="A0A067BZC1"/>
<dbReference type="PROSITE" id="PS50096">
    <property type="entry name" value="IQ"/>
    <property type="match status" value="1"/>
</dbReference>
<keyword evidence="2" id="KW-1185">Reference proteome</keyword>
<gene>
    <name evidence="1" type="ORF">SPRG_12663</name>
</gene>
<dbReference type="KEGG" id="spar:SPRG_12663"/>
<dbReference type="InterPro" id="IPR000048">
    <property type="entry name" value="IQ_motif_EF-hand-BS"/>
</dbReference>
<dbReference type="OrthoDB" id="67804at2759"/>
<protein>
    <submittedName>
        <fullName evidence="1">Uncharacterized protein</fullName>
    </submittedName>
</protein>
<name>A0A067BZC1_SAPPC</name>
<organism evidence="1 2">
    <name type="scientific">Saprolegnia parasitica (strain CBS 223.65)</name>
    <dbReference type="NCBI Taxonomy" id="695850"/>
    <lineage>
        <taxon>Eukaryota</taxon>
        <taxon>Sar</taxon>
        <taxon>Stramenopiles</taxon>
        <taxon>Oomycota</taxon>
        <taxon>Saprolegniomycetes</taxon>
        <taxon>Saprolegniales</taxon>
        <taxon>Saprolegniaceae</taxon>
        <taxon>Saprolegnia</taxon>
    </lineage>
</organism>
<sequence length="228" mass="25636">MLGRRPLAAEAHCIKIQAAYRGWRVRRLVLHDVRDAFAQIVRELETDSLTHLLLQCDATTIAWPSTRLCYPRFTAGLVTSCPVRATTRAIEPLHDMDETSREPMVETPPEALAASLPVEPPMRLMKAPPYLADTFSAMTSTIVRVRKEEPAIESTPVHLVHASQPASISPSCDRQHNMKQVVESSWSVHALLQMDPLRIQDELQWAKDALRERIEFLRARAAASQLSS</sequence>
<accession>A0A067BZC1</accession>
<proteinExistence type="predicted"/>
<dbReference type="VEuPathDB" id="FungiDB:SPRG_12663"/>
<dbReference type="Proteomes" id="UP000030745">
    <property type="component" value="Unassembled WGS sequence"/>
</dbReference>
<reference evidence="1 2" key="1">
    <citation type="journal article" date="2013" name="PLoS Genet.">
        <title>Distinctive expansion of potential virulence genes in the genome of the oomycete fish pathogen Saprolegnia parasitica.</title>
        <authorList>
            <person name="Jiang R.H."/>
            <person name="de Bruijn I."/>
            <person name="Haas B.J."/>
            <person name="Belmonte R."/>
            <person name="Lobach L."/>
            <person name="Christie J."/>
            <person name="van den Ackerveken G."/>
            <person name="Bottin A."/>
            <person name="Bulone V."/>
            <person name="Diaz-Moreno S.M."/>
            <person name="Dumas B."/>
            <person name="Fan L."/>
            <person name="Gaulin E."/>
            <person name="Govers F."/>
            <person name="Grenville-Briggs L.J."/>
            <person name="Horner N.R."/>
            <person name="Levin J.Z."/>
            <person name="Mammella M."/>
            <person name="Meijer H.J."/>
            <person name="Morris P."/>
            <person name="Nusbaum C."/>
            <person name="Oome S."/>
            <person name="Phillips A.J."/>
            <person name="van Rooyen D."/>
            <person name="Rzeszutek E."/>
            <person name="Saraiva M."/>
            <person name="Secombes C.J."/>
            <person name="Seidl M.F."/>
            <person name="Snel B."/>
            <person name="Stassen J.H."/>
            <person name="Sykes S."/>
            <person name="Tripathy S."/>
            <person name="van den Berg H."/>
            <person name="Vega-Arreguin J.C."/>
            <person name="Wawra S."/>
            <person name="Young S.K."/>
            <person name="Zeng Q."/>
            <person name="Dieguez-Uribeondo J."/>
            <person name="Russ C."/>
            <person name="Tyler B.M."/>
            <person name="van West P."/>
        </authorList>
    </citation>
    <scope>NUCLEOTIDE SEQUENCE [LARGE SCALE GENOMIC DNA]</scope>
    <source>
        <strain evidence="1 2">CBS 223.65</strain>
    </source>
</reference>
<evidence type="ECO:0000313" key="2">
    <source>
        <dbReference type="Proteomes" id="UP000030745"/>
    </source>
</evidence>
<dbReference type="OMA" id="TIAWPST"/>
<evidence type="ECO:0000313" key="1">
    <source>
        <dbReference type="EMBL" id="KDO22165.1"/>
    </source>
</evidence>